<dbReference type="NCBIfam" id="TIGR02532">
    <property type="entry name" value="IV_pilin_GFxxxE"/>
    <property type="match status" value="1"/>
</dbReference>
<dbReference type="HOGENOM" id="CLU_1140925_0_0_7"/>
<sequence length="208" mass="24695">MMKKAFSLLELVLSLIIFGIIVSILVFPSTQIYKKALDIQNKNNIFLDLNYILLNLEKIYQSCYQFKYDEYSFECYMNASNDIFYDTNLKEFNFSGIMLNIGSFISPNSNFYFIKNGVSYGILSNYKDIHSNKKQKNYSKDYIYLYALESKKIYKVYVNDRENVVFSNGNFEGFYGVVYAYIKINFEKNKIFLDIKDFENDKNRFFTL</sequence>
<protein>
    <submittedName>
        <fullName evidence="2">Uncharacterized protein</fullName>
    </submittedName>
</protein>
<evidence type="ECO:0000256" key="1">
    <source>
        <dbReference type="SAM" id="Phobius"/>
    </source>
</evidence>
<dbReference type="RefSeq" id="WP_052251975.1">
    <property type="nucleotide sequence ID" value="NZ_CP007770.1"/>
</dbReference>
<organism evidence="2 3">
    <name type="scientific">Campylobacter insulaenigrae NCTC 12927</name>
    <dbReference type="NCBI Taxonomy" id="1031564"/>
    <lineage>
        <taxon>Bacteria</taxon>
        <taxon>Pseudomonadati</taxon>
        <taxon>Campylobacterota</taxon>
        <taxon>Epsilonproteobacteria</taxon>
        <taxon>Campylobacterales</taxon>
        <taxon>Campylobacteraceae</taxon>
        <taxon>Campylobacter</taxon>
    </lineage>
</organism>
<keyword evidence="1" id="KW-0472">Membrane</keyword>
<dbReference type="AlphaFoldDB" id="A0A0A8H1M9"/>
<keyword evidence="1" id="KW-1133">Transmembrane helix</keyword>
<evidence type="ECO:0000313" key="2">
    <source>
        <dbReference type="EMBL" id="AJC87887.1"/>
    </source>
</evidence>
<reference evidence="2 3" key="1">
    <citation type="journal article" date="2014" name="Genome Biol. Evol.">
        <title>Comparative Genomics of the Campylobacter lari Group.</title>
        <authorList>
            <person name="Miller W.G."/>
            <person name="Yee E."/>
            <person name="Chapman M.H."/>
            <person name="Smith T.P."/>
            <person name="Bono J.L."/>
            <person name="Huynh S."/>
            <person name="Parker C.T."/>
            <person name="Vandamme P."/>
            <person name="Luong K."/>
            <person name="Korlach J."/>
        </authorList>
    </citation>
    <scope>NUCLEOTIDE SEQUENCE [LARGE SCALE GENOMIC DNA]</scope>
    <source>
        <strain evidence="2 3">NCTC 12927</strain>
    </source>
</reference>
<dbReference type="STRING" id="1031564.CINS_0924"/>
<name>A0A0A8H1M9_9BACT</name>
<dbReference type="EMBL" id="CP007770">
    <property type="protein sequence ID" value="AJC87887.1"/>
    <property type="molecule type" value="Genomic_DNA"/>
</dbReference>
<dbReference type="Proteomes" id="UP000031163">
    <property type="component" value="Chromosome"/>
</dbReference>
<keyword evidence="1" id="KW-0812">Transmembrane</keyword>
<accession>A0A0A8H1M9</accession>
<dbReference type="GeneID" id="74432306"/>
<dbReference type="KEGG" id="cis:CINS_0924"/>
<gene>
    <name evidence="2" type="ORF">CINS_0924</name>
</gene>
<evidence type="ECO:0000313" key="3">
    <source>
        <dbReference type="Proteomes" id="UP000031163"/>
    </source>
</evidence>
<dbReference type="InterPro" id="IPR012902">
    <property type="entry name" value="N_methyl_site"/>
</dbReference>
<feature type="transmembrane region" description="Helical" evidence="1">
    <location>
        <begin position="6"/>
        <end position="27"/>
    </location>
</feature>
<proteinExistence type="predicted"/>